<keyword evidence="3" id="KW-1185">Reference proteome</keyword>
<feature type="transmembrane region" description="Helical" evidence="1">
    <location>
        <begin position="74"/>
        <end position="92"/>
    </location>
</feature>
<evidence type="ECO:0000313" key="2">
    <source>
        <dbReference type="EMBL" id="BAU47889.1"/>
    </source>
</evidence>
<dbReference type="KEGG" id="sva:SVA_1321"/>
<proteinExistence type="predicted"/>
<dbReference type="OrthoDB" id="7059580at2"/>
<accession>A0A1B4V2V9</accession>
<dbReference type="RefSeq" id="WP_096460426.1">
    <property type="nucleotide sequence ID" value="NZ_AP014936.1"/>
</dbReference>
<protein>
    <submittedName>
        <fullName evidence="2">Uncharacterized protein</fullName>
    </submittedName>
</protein>
<name>A0A1B4V2V9_9GAMM</name>
<feature type="transmembrane region" description="Helical" evidence="1">
    <location>
        <begin position="104"/>
        <end position="123"/>
    </location>
</feature>
<feature type="transmembrane region" description="Helical" evidence="1">
    <location>
        <begin position="43"/>
        <end position="62"/>
    </location>
</feature>
<organism evidence="2 3">
    <name type="scientific">Sulfurifustis variabilis</name>
    <dbReference type="NCBI Taxonomy" id="1675686"/>
    <lineage>
        <taxon>Bacteria</taxon>
        <taxon>Pseudomonadati</taxon>
        <taxon>Pseudomonadota</taxon>
        <taxon>Gammaproteobacteria</taxon>
        <taxon>Acidiferrobacterales</taxon>
        <taxon>Acidiferrobacteraceae</taxon>
        <taxon>Sulfurifustis</taxon>
    </lineage>
</organism>
<dbReference type="EMBL" id="AP014936">
    <property type="protein sequence ID" value="BAU47889.1"/>
    <property type="molecule type" value="Genomic_DNA"/>
</dbReference>
<keyword evidence="1" id="KW-0472">Membrane</keyword>
<evidence type="ECO:0000313" key="3">
    <source>
        <dbReference type="Proteomes" id="UP000218899"/>
    </source>
</evidence>
<dbReference type="Proteomes" id="UP000218899">
    <property type="component" value="Chromosome"/>
</dbReference>
<reference evidence="2 3" key="1">
    <citation type="submission" date="2015-08" db="EMBL/GenBank/DDBJ databases">
        <title>Complete genome sequence of Sulfurifustis variabilis.</title>
        <authorList>
            <person name="Miura A."/>
            <person name="Kojima H."/>
            <person name="Fukui M."/>
        </authorList>
    </citation>
    <scope>NUCLEOTIDE SEQUENCE [LARGE SCALE GENOMIC DNA]</scope>
    <source>
        <strain evidence="3">skN76</strain>
    </source>
</reference>
<gene>
    <name evidence="2" type="ORF">SVA_1321</name>
</gene>
<evidence type="ECO:0000256" key="1">
    <source>
        <dbReference type="SAM" id="Phobius"/>
    </source>
</evidence>
<keyword evidence="1" id="KW-1133">Transmembrane helix</keyword>
<keyword evidence="1" id="KW-0812">Transmembrane</keyword>
<dbReference type="AlphaFoldDB" id="A0A1B4V2V9"/>
<sequence length="133" mass="14558">MKKNNERTLQGLIALNLLASLFHYAHNAVFFDAYPNEPAWLSPGAVDLGWFALSVLAAAAYLAHRRGRRATARFSLLAYTIASLSVIGHYVLAPPRAHTFAMNASILFEAAAALALLGFVAFWPPQRQSEETT</sequence>